<evidence type="ECO:0000256" key="3">
    <source>
        <dbReference type="ARBA" id="ARBA00022840"/>
    </source>
</evidence>
<dbReference type="CDD" id="cd01129">
    <property type="entry name" value="PulE-GspE-like"/>
    <property type="match status" value="1"/>
</dbReference>
<evidence type="ECO:0000256" key="1">
    <source>
        <dbReference type="ARBA" id="ARBA00006611"/>
    </source>
</evidence>
<evidence type="ECO:0000313" key="5">
    <source>
        <dbReference type="EMBL" id="OGY21440.1"/>
    </source>
</evidence>
<keyword evidence="2" id="KW-0547">Nucleotide-binding</keyword>
<dbReference type="GO" id="GO:0005886">
    <property type="term" value="C:plasma membrane"/>
    <property type="evidence" value="ECO:0007669"/>
    <property type="project" value="TreeGrafter"/>
</dbReference>
<dbReference type="PANTHER" id="PTHR30258:SF2">
    <property type="entry name" value="COMG OPERON PROTEIN 1"/>
    <property type="match status" value="1"/>
</dbReference>
<dbReference type="SUPFAM" id="SSF52540">
    <property type="entry name" value="P-loop containing nucleoside triphosphate hydrolases"/>
    <property type="match status" value="1"/>
</dbReference>
<evidence type="ECO:0000256" key="2">
    <source>
        <dbReference type="ARBA" id="ARBA00022741"/>
    </source>
</evidence>
<dbReference type="GO" id="GO:0016887">
    <property type="term" value="F:ATP hydrolysis activity"/>
    <property type="evidence" value="ECO:0007669"/>
    <property type="project" value="TreeGrafter"/>
</dbReference>
<dbReference type="Proteomes" id="UP000176723">
    <property type="component" value="Unassembled WGS sequence"/>
</dbReference>
<comment type="caution">
    <text evidence="5">The sequence shown here is derived from an EMBL/GenBank/DDBJ whole genome shotgun (WGS) entry which is preliminary data.</text>
</comment>
<dbReference type="Gene3D" id="3.40.50.300">
    <property type="entry name" value="P-loop containing nucleotide triphosphate hydrolases"/>
    <property type="match status" value="1"/>
</dbReference>
<dbReference type="InterPro" id="IPR001482">
    <property type="entry name" value="T2SS/T4SS_dom"/>
</dbReference>
<dbReference type="STRING" id="1797593.A3A65_00270"/>
<comment type="similarity">
    <text evidence="1">Belongs to the GSP E family.</text>
</comment>
<reference evidence="5 6" key="1">
    <citation type="journal article" date="2016" name="Nat. Commun.">
        <title>Thousands of microbial genomes shed light on interconnected biogeochemical processes in an aquifer system.</title>
        <authorList>
            <person name="Anantharaman K."/>
            <person name="Brown C.T."/>
            <person name="Hug L.A."/>
            <person name="Sharon I."/>
            <person name="Castelle C.J."/>
            <person name="Probst A.J."/>
            <person name="Thomas B.C."/>
            <person name="Singh A."/>
            <person name="Wilkins M.J."/>
            <person name="Karaoz U."/>
            <person name="Brodie E.L."/>
            <person name="Williams K.H."/>
            <person name="Hubbard S.S."/>
            <person name="Banfield J.F."/>
        </authorList>
    </citation>
    <scope>NUCLEOTIDE SEQUENCE [LARGE SCALE GENOMIC DNA]</scope>
</reference>
<dbReference type="EMBL" id="MHCL01000011">
    <property type="protein sequence ID" value="OGY21440.1"/>
    <property type="molecule type" value="Genomic_DNA"/>
</dbReference>
<dbReference type="InterPro" id="IPR027417">
    <property type="entry name" value="P-loop_NTPase"/>
</dbReference>
<name>A0A1G1W1I1_9BACT</name>
<sequence>MPSIMDDGNSNAPASEPKTVSTRFLKDLFSQTKVDATPFVNTIIREAVGLASSDIFFEPAKNTVRVRSRIDGVMYYLGEFSLDEFPQISSRIKVLSQLDPTEKRRIQEGQFTLNLEGRVVNLRVEIAQTIHGELIVIRIHEKQSIVMPLSDLGFSKKTDEIYRDMLRSMSGLILVCGPTGCGKTTTLYSTINQLNENQTYNIMTIEDPVEYQLQGVNQMQTKNDMGFTFAEGLRTILRLSPDVIFVGEIRDRETAQIAVESGLTGQLVLSSVHAEDSVGALFRLLDLGVESYLLNAALLGIVAQRLVRKNCLECQIPVSPTPEQSEYFLKTTGRSPKQFMVGKGCPSCQNLRYKGRTGIYEVLKMDSKVRDLVRSRASEDILRDTLKSHGFLTLLQDGIEKAERGVTTIDEVLRNSLRSS</sequence>
<dbReference type="PANTHER" id="PTHR30258">
    <property type="entry name" value="TYPE II SECRETION SYSTEM PROTEIN GSPE-RELATED"/>
    <property type="match status" value="1"/>
</dbReference>
<dbReference type="Gene3D" id="3.30.450.90">
    <property type="match status" value="1"/>
</dbReference>
<dbReference type="GO" id="GO:0005524">
    <property type="term" value="F:ATP binding"/>
    <property type="evidence" value="ECO:0007669"/>
    <property type="project" value="UniProtKB-KW"/>
</dbReference>
<feature type="domain" description="AAA+ ATPase" evidence="4">
    <location>
        <begin position="169"/>
        <end position="323"/>
    </location>
</feature>
<dbReference type="AlphaFoldDB" id="A0A1G1W1I1"/>
<keyword evidence="3" id="KW-0067">ATP-binding</keyword>
<evidence type="ECO:0000313" key="6">
    <source>
        <dbReference type="Proteomes" id="UP000176723"/>
    </source>
</evidence>
<dbReference type="InterPro" id="IPR003593">
    <property type="entry name" value="AAA+_ATPase"/>
</dbReference>
<dbReference type="SMART" id="SM00382">
    <property type="entry name" value="AAA"/>
    <property type="match status" value="1"/>
</dbReference>
<accession>A0A1G1W1I1</accession>
<gene>
    <name evidence="5" type="ORF">A3A65_00270</name>
</gene>
<proteinExistence type="inferred from homology"/>
<organism evidence="5 6">
    <name type="scientific">Candidatus Chisholmbacteria bacterium RIFCSPLOWO2_01_FULL_49_14</name>
    <dbReference type="NCBI Taxonomy" id="1797593"/>
    <lineage>
        <taxon>Bacteria</taxon>
        <taxon>Candidatus Chisholmiibacteriota</taxon>
    </lineage>
</organism>
<dbReference type="Pfam" id="PF00437">
    <property type="entry name" value="T2SSE"/>
    <property type="match status" value="1"/>
</dbReference>
<protein>
    <recommendedName>
        <fullName evidence="4">AAA+ ATPase domain-containing protein</fullName>
    </recommendedName>
</protein>
<evidence type="ECO:0000259" key="4">
    <source>
        <dbReference type="SMART" id="SM00382"/>
    </source>
</evidence>